<organism evidence="2 3">
    <name type="scientific">Gordonia terrae NBRC 100016</name>
    <dbReference type="NCBI Taxonomy" id="1089454"/>
    <lineage>
        <taxon>Bacteria</taxon>
        <taxon>Bacillati</taxon>
        <taxon>Actinomycetota</taxon>
        <taxon>Actinomycetes</taxon>
        <taxon>Mycobacteriales</taxon>
        <taxon>Gordoniaceae</taxon>
        <taxon>Gordonia</taxon>
    </lineage>
</organism>
<dbReference type="Proteomes" id="UP000004881">
    <property type="component" value="Unassembled WGS sequence"/>
</dbReference>
<feature type="region of interest" description="Disordered" evidence="1">
    <location>
        <begin position="1"/>
        <end position="47"/>
    </location>
</feature>
<protein>
    <recommendedName>
        <fullName evidence="4">Transposase</fullName>
    </recommendedName>
</protein>
<proteinExistence type="predicted"/>
<comment type="caution">
    <text evidence="2">The sequence shown here is derived from an EMBL/GenBank/DDBJ whole genome shotgun (WGS) entry which is preliminary data.</text>
</comment>
<reference evidence="2 3" key="1">
    <citation type="submission" date="2012-02" db="EMBL/GenBank/DDBJ databases">
        <title>Whole genome shotgun sequence of Gordonia terrae NBRC 100016.</title>
        <authorList>
            <person name="Takarada H."/>
            <person name="Hosoyama A."/>
            <person name="Tsuchikane K."/>
            <person name="Katsumata H."/>
            <person name="Yamazaki S."/>
            <person name="Fujita N."/>
        </authorList>
    </citation>
    <scope>NUCLEOTIDE SEQUENCE [LARGE SCALE GENOMIC DNA]</scope>
    <source>
        <strain evidence="2 3">NBRC 100016</strain>
    </source>
</reference>
<dbReference type="EMBL" id="BAFD01000065">
    <property type="protein sequence ID" value="GAB44425.1"/>
    <property type="molecule type" value="Genomic_DNA"/>
</dbReference>
<name>A0ABQ0HEW2_9ACTN</name>
<evidence type="ECO:0000313" key="3">
    <source>
        <dbReference type="Proteomes" id="UP000004881"/>
    </source>
</evidence>
<keyword evidence="3" id="KW-1185">Reference proteome</keyword>
<feature type="region of interest" description="Disordered" evidence="1">
    <location>
        <begin position="65"/>
        <end position="100"/>
    </location>
</feature>
<evidence type="ECO:0000256" key="1">
    <source>
        <dbReference type="SAM" id="MobiDB-lite"/>
    </source>
</evidence>
<accession>A0ABQ0HEW2</accession>
<gene>
    <name evidence="2" type="ORF">GOTRE_065_00120</name>
</gene>
<feature type="compositionally biased region" description="Polar residues" evidence="1">
    <location>
        <begin position="90"/>
        <end position="100"/>
    </location>
</feature>
<evidence type="ECO:0008006" key="4">
    <source>
        <dbReference type="Google" id="ProtNLM"/>
    </source>
</evidence>
<evidence type="ECO:0000313" key="2">
    <source>
        <dbReference type="EMBL" id="GAB44425.1"/>
    </source>
</evidence>
<sequence length="100" mass="10896">MRPTAPPAQQTSPAGEFRQPIEPVVDGRTSTIEPHRDSSRQDTGQAQVRAAEDCLRYTHWKLAPAMPGTKTKRCESGPRQGINGRPSESAVDTTARTQPS</sequence>